<dbReference type="GO" id="GO:0016301">
    <property type="term" value="F:kinase activity"/>
    <property type="evidence" value="ECO:0007669"/>
    <property type="project" value="UniProtKB-KW"/>
</dbReference>
<dbReference type="GO" id="GO:0005737">
    <property type="term" value="C:cytoplasm"/>
    <property type="evidence" value="ECO:0007669"/>
    <property type="project" value="UniProtKB-SubCell"/>
</dbReference>
<evidence type="ECO:0000259" key="14">
    <source>
        <dbReference type="PROSITE" id="PS51372"/>
    </source>
</evidence>
<dbReference type="PROSITE" id="PS51094">
    <property type="entry name" value="PTS_EIIA_TYPE_2"/>
    <property type="match status" value="1"/>
</dbReference>
<dbReference type="Gene3D" id="1.10.10.10">
    <property type="entry name" value="Winged helix-like DNA-binding domain superfamily/Winged helix DNA-binding domain"/>
    <property type="match status" value="1"/>
</dbReference>
<dbReference type="Gene3D" id="3.40.930.10">
    <property type="entry name" value="Mannitol-specific EII, Chain A"/>
    <property type="match status" value="1"/>
</dbReference>
<sequence>MRLNERDQLILNELFNDPSTTSMILEQKYQLSRRQLGYSIDKINKYLLDHNLPVIERTRKAHFIIDRTIFEKFNVANESKKQKEDEVLFTEEQRLNMIISLLILSTEELSLNHFTSYLKVSKNTVLSDLKLVQKQLEEEYGLIIRYSRKSGYVIEGKEFQIRKLLIHIISMMWNVHVGERRLKEMAGVNDQQLLKFSKRVEKVENKLNLKFTDEKIKMMPMILIFILKRIEKGNIIDSFSINYEELSNTKEYQATEEILYDYPKIPETERLFITLHLLTTNVVSSDDILEDRIPNLLPAIDRMLRKFEKRACIYFEDREQLLDKLLQHIKPAYYRIKYHLTDKIYMQGTLQDEMKEMHHLVKQSTKPLESLIGIEIPEHETIYITMLIGGWMKKQGESIERKVKAVVVCPQGISVSKLMYNEMVELFPEFIFLDNLSVREFLNYPLEYDVVFSPTYLETNKKLFVTKVVLGKEEKNRLRKQVMLTVHSYVPTDIDENELMRIISNYAEIKNEKALKKELKRYIHRDMNTTVVNSRKADHVIQLNELLVPETITLLDIVDSWESAIRICAKPLVEGKKVEPRYVDAMIRNSLQDSYIVIGPNIAIPHAAPEDGVNQVGMSLLCLKQSVPYGNSKMNLIVVIATKDKQEHIHALMQLMKLAGSREDREQLVKATSIKVVSKIIDNYSGD</sequence>
<evidence type="ECO:0000313" key="16">
    <source>
        <dbReference type="Proteomes" id="UP000189761"/>
    </source>
</evidence>
<evidence type="ECO:0000256" key="10">
    <source>
        <dbReference type="ARBA" id="ARBA00041175"/>
    </source>
</evidence>
<dbReference type="PANTHER" id="PTHR36203:SF1">
    <property type="entry name" value="ASCORBATE-SPECIFIC PTS SYSTEM EIIA COMPONENT"/>
    <property type="match status" value="1"/>
</dbReference>
<comment type="caution">
    <text evidence="15">The sequence shown here is derived from an EMBL/GenBank/DDBJ whole genome shotgun (WGS) entry which is preliminary data.</text>
</comment>
<dbReference type="InterPro" id="IPR036634">
    <property type="entry name" value="PRD_sf"/>
</dbReference>
<accession>A0A8E2IAT5</accession>
<comment type="function">
    <text evidence="9">The phosphoenolpyruvate-dependent sugar phosphotransferase system (sugar PTS), a major carbohydrate active transport system, catalyzes the phosphorylation of incoming sugar substrates concomitantly with their translocation across the cell membrane. The enzyme II UlaABC PTS system is involved in ascorbate transport.</text>
</comment>
<dbReference type="InterPro" id="IPR007737">
    <property type="entry name" value="Mga_HTH"/>
</dbReference>
<dbReference type="Pfam" id="PF00359">
    <property type="entry name" value="PTS_EIIA_2"/>
    <property type="match status" value="1"/>
</dbReference>
<evidence type="ECO:0000256" key="9">
    <source>
        <dbReference type="ARBA" id="ARBA00037387"/>
    </source>
</evidence>
<dbReference type="Gene3D" id="1.10.1790.10">
    <property type="entry name" value="PRD domain"/>
    <property type="match status" value="2"/>
</dbReference>
<evidence type="ECO:0000256" key="4">
    <source>
        <dbReference type="ARBA" id="ARBA00022553"/>
    </source>
</evidence>
<dbReference type="PANTHER" id="PTHR36203">
    <property type="entry name" value="ASCORBATE-SPECIFIC PTS SYSTEM EIIA COMPONENT"/>
    <property type="match status" value="1"/>
</dbReference>
<evidence type="ECO:0000256" key="7">
    <source>
        <dbReference type="ARBA" id="ARBA00022777"/>
    </source>
</evidence>
<proteinExistence type="predicted"/>
<dbReference type="GO" id="GO:0008982">
    <property type="term" value="F:protein-N(PI)-phosphohistidine-sugar phosphotransferase activity"/>
    <property type="evidence" value="ECO:0007669"/>
    <property type="project" value="InterPro"/>
</dbReference>
<dbReference type="EMBL" id="MTLA01000053">
    <property type="protein sequence ID" value="OOP69462.1"/>
    <property type="molecule type" value="Genomic_DNA"/>
</dbReference>
<dbReference type="PROSITE" id="PS51372">
    <property type="entry name" value="PRD_2"/>
    <property type="match status" value="2"/>
</dbReference>
<keyword evidence="4" id="KW-0597">Phosphoprotein</keyword>
<dbReference type="Proteomes" id="UP000189761">
    <property type="component" value="Unassembled WGS sequence"/>
</dbReference>
<feature type="domain" description="PTS EIIB type-2" evidence="13">
    <location>
        <begin position="403"/>
        <end position="490"/>
    </location>
</feature>
<dbReference type="InterPro" id="IPR051351">
    <property type="entry name" value="Ascorbate-PTS_EIIA_comp"/>
</dbReference>
<dbReference type="InterPro" id="IPR011608">
    <property type="entry name" value="PRD"/>
</dbReference>
<evidence type="ECO:0000256" key="2">
    <source>
        <dbReference type="ARBA" id="ARBA00022448"/>
    </source>
</evidence>
<keyword evidence="3" id="KW-0963">Cytoplasm</keyword>
<reference evidence="15 16" key="1">
    <citation type="submission" date="2017-01" db="EMBL/GenBank/DDBJ databases">
        <title>Draft genome sequence of Bacillus oleronius.</title>
        <authorList>
            <person name="Allam M."/>
        </authorList>
    </citation>
    <scope>NUCLEOTIDE SEQUENCE [LARGE SCALE GENOMIC DNA]</scope>
    <source>
        <strain evidence="15 16">DSM 9356</strain>
    </source>
</reference>
<dbReference type="InterPro" id="IPR036388">
    <property type="entry name" value="WH-like_DNA-bd_sf"/>
</dbReference>
<dbReference type="InterPro" id="IPR016152">
    <property type="entry name" value="PTrfase/Anion_transptr"/>
</dbReference>
<evidence type="ECO:0000256" key="1">
    <source>
        <dbReference type="ARBA" id="ARBA00004496"/>
    </source>
</evidence>
<dbReference type="SUPFAM" id="SSF55804">
    <property type="entry name" value="Phoshotransferase/anion transport protein"/>
    <property type="match status" value="1"/>
</dbReference>
<dbReference type="PROSITE" id="PS51099">
    <property type="entry name" value="PTS_EIIB_TYPE_2"/>
    <property type="match status" value="1"/>
</dbReference>
<feature type="domain" description="PTS EIIA type-2" evidence="12">
    <location>
        <begin position="545"/>
        <end position="684"/>
    </location>
</feature>
<dbReference type="InterPro" id="IPR013011">
    <property type="entry name" value="PTS_EIIB_2"/>
</dbReference>
<evidence type="ECO:0000259" key="12">
    <source>
        <dbReference type="PROSITE" id="PS51094"/>
    </source>
</evidence>
<evidence type="ECO:0000259" key="13">
    <source>
        <dbReference type="PROSITE" id="PS51099"/>
    </source>
</evidence>
<keyword evidence="5" id="KW-0808">Transferase</keyword>
<evidence type="ECO:0000256" key="8">
    <source>
        <dbReference type="ARBA" id="ARBA00023159"/>
    </source>
</evidence>
<feature type="domain" description="PRD" evidence="14">
    <location>
        <begin position="291"/>
        <end position="398"/>
    </location>
</feature>
<dbReference type="RefSeq" id="WP_078109616.1">
    <property type="nucleotide sequence ID" value="NZ_CP065424.1"/>
</dbReference>
<gene>
    <name evidence="15" type="ORF">BWZ43_05110</name>
</gene>
<dbReference type="SUPFAM" id="SSF63520">
    <property type="entry name" value="PTS-regulatory domain, PRD"/>
    <property type="match status" value="2"/>
</dbReference>
<name>A0A8E2IAT5_9BACI</name>
<keyword evidence="6" id="KW-0598">Phosphotransferase system</keyword>
<dbReference type="GO" id="GO:0006355">
    <property type="term" value="P:regulation of DNA-templated transcription"/>
    <property type="evidence" value="ECO:0007669"/>
    <property type="project" value="InterPro"/>
</dbReference>
<keyword evidence="7" id="KW-0418">Kinase</keyword>
<feature type="domain" description="PRD" evidence="14">
    <location>
        <begin position="187"/>
        <end position="287"/>
    </location>
</feature>
<dbReference type="CDD" id="cd05568">
    <property type="entry name" value="PTS_IIB_bgl_like"/>
    <property type="match status" value="1"/>
</dbReference>
<keyword evidence="8" id="KW-0010">Activator</keyword>
<protein>
    <recommendedName>
        <fullName evidence="10">Ascorbate-specific PTS system EIIA component</fullName>
    </recommendedName>
    <alternativeName>
        <fullName evidence="11">Ascorbate-specific phosphotransferase enzyme IIA component</fullName>
    </alternativeName>
</protein>
<dbReference type="Pfam" id="PF00874">
    <property type="entry name" value="PRD"/>
    <property type="match status" value="2"/>
</dbReference>
<keyword evidence="2" id="KW-0813">Transport</keyword>
<evidence type="ECO:0000256" key="3">
    <source>
        <dbReference type="ARBA" id="ARBA00022490"/>
    </source>
</evidence>
<evidence type="ECO:0000256" key="5">
    <source>
        <dbReference type="ARBA" id="ARBA00022679"/>
    </source>
</evidence>
<evidence type="ECO:0000313" key="15">
    <source>
        <dbReference type="EMBL" id="OOP69462.1"/>
    </source>
</evidence>
<dbReference type="Pfam" id="PF05043">
    <property type="entry name" value="Mga"/>
    <property type="match status" value="1"/>
</dbReference>
<dbReference type="CDD" id="cd00211">
    <property type="entry name" value="PTS_IIA_fru"/>
    <property type="match status" value="1"/>
</dbReference>
<dbReference type="GO" id="GO:0009401">
    <property type="term" value="P:phosphoenolpyruvate-dependent sugar phosphotransferase system"/>
    <property type="evidence" value="ECO:0007669"/>
    <property type="project" value="UniProtKB-KW"/>
</dbReference>
<organism evidence="15 16">
    <name type="scientific">Heyndrickxia oleronia</name>
    <dbReference type="NCBI Taxonomy" id="38875"/>
    <lineage>
        <taxon>Bacteria</taxon>
        <taxon>Bacillati</taxon>
        <taxon>Bacillota</taxon>
        <taxon>Bacilli</taxon>
        <taxon>Bacillales</taxon>
        <taxon>Bacillaceae</taxon>
        <taxon>Heyndrickxia</taxon>
    </lineage>
</organism>
<evidence type="ECO:0000256" key="6">
    <source>
        <dbReference type="ARBA" id="ARBA00022683"/>
    </source>
</evidence>
<evidence type="ECO:0000256" key="11">
    <source>
        <dbReference type="ARBA" id="ARBA00042072"/>
    </source>
</evidence>
<dbReference type="InterPro" id="IPR002178">
    <property type="entry name" value="PTS_EIIA_type-2_dom"/>
</dbReference>
<keyword evidence="16" id="KW-1185">Reference proteome</keyword>
<dbReference type="AlphaFoldDB" id="A0A8E2IAT5"/>
<comment type="subcellular location">
    <subcellularLocation>
        <location evidence="1">Cytoplasm</location>
    </subcellularLocation>
</comment>